<dbReference type="STRING" id="387005.A0A183HJM2"/>
<reference evidence="1 2" key="2">
    <citation type="submission" date="2018-11" db="EMBL/GenBank/DDBJ databases">
        <authorList>
            <consortium name="Pathogen Informatics"/>
        </authorList>
    </citation>
    <scope>NUCLEOTIDE SEQUENCE [LARGE SCALE GENOMIC DNA]</scope>
</reference>
<evidence type="ECO:0000313" key="3">
    <source>
        <dbReference type="WBParaSite" id="OFLC_0000768301-mRNA-1"/>
    </source>
</evidence>
<name>A0A183HJM2_9BILA</name>
<sequence length="154" mass="18123">MAGALCMRTYPRLCTSPSSVFAGFAQFINQKRTIVEKSKLRLDPDTYPEPWPYREKGYRWQHALIDRTLKRFHENSKLIVIEGNIGSKKSDMARLLADRLGFYFIPEFQMDEVLIDRFGNDYRNYYHLVSLLLFSLLPPLPLPPPQKKKKKKKK</sequence>
<dbReference type="WBParaSite" id="OFLC_0000768301-mRNA-1">
    <property type="protein sequence ID" value="OFLC_0000768301-mRNA-1"/>
    <property type="gene ID" value="OFLC_0000768301"/>
</dbReference>
<evidence type="ECO:0000313" key="2">
    <source>
        <dbReference type="Proteomes" id="UP000267606"/>
    </source>
</evidence>
<proteinExistence type="predicted"/>
<accession>A0A183HJM2</accession>
<dbReference type="AlphaFoldDB" id="A0A183HJM2"/>
<dbReference type="Proteomes" id="UP000267606">
    <property type="component" value="Unassembled WGS sequence"/>
</dbReference>
<evidence type="ECO:0000313" key="1">
    <source>
        <dbReference type="EMBL" id="VDO52175.1"/>
    </source>
</evidence>
<protein>
    <submittedName>
        <fullName evidence="3">DNK domain-containing protein</fullName>
    </submittedName>
</protein>
<dbReference type="SUPFAM" id="SSF52540">
    <property type="entry name" value="P-loop containing nucleoside triphosphate hydrolases"/>
    <property type="match status" value="1"/>
</dbReference>
<gene>
    <name evidence="1" type="ORF">OFLC_LOCUS7684</name>
</gene>
<dbReference type="InterPro" id="IPR027417">
    <property type="entry name" value="P-loop_NTPase"/>
</dbReference>
<dbReference type="Gene3D" id="3.40.50.300">
    <property type="entry name" value="P-loop containing nucleotide triphosphate hydrolases"/>
    <property type="match status" value="1"/>
</dbReference>
<reference evidence="3" key="1">
    <citation type="submission" date="2016-06" db="UniProtKB">
        <authorList>
            <consortium name="WormBaseParasite"/>
        </authorList>
    </citation>
    <scope>IDENTIFICATION</scope>
</reference>
<keyword evidence="2" id="KW-1185">Reference proteome</keyword>
<dbReference type="EMBL" id="UZAJ01008192">
    <property type="protein sequence ID" value="VDO52175.1"/>
    <property type="molecule type" value="Genomic_DNA"/>
</dbReference>
<organism evidence="3">
    <name type="scientific">Onchocerca flexuosa</name>
    <dbReference type="NCBI Taxonomy" id="387005"/>
    <lineage>
        <taxon>Eukaryota</taxon>
        <taxon>Metazoa</taxon>
        <taxon>Ecdysozoa</taxon>
        <taxon>Nematoda</taxon>
        <taxon>Chromadorea</taxon>
        <taxon>Rhabditida</taxon>
        <taxon>Spirurina</taxon>
        <taxon>Spiruromorpha</taxon>
        <taxon>Filarioidea</taxon>
        <taxon>Onchocercidae</taxon>
        <taxon>Onchocerca</taxon>
    </lineage>
</organism>